<keyword evidence="4" id="KW-1185">Reference proteome</keyword>
<dbReference type="GO" id="GO:0004519">
    <property type="term" value="F:endonuclease activity"/>
    <property type="evidence" value="ECO:0007669"/>
    <property type="project" value="UniProtKB-KW"/>
</dbReference>
<keyword evidence="3" id="KW-0540">Nuclease</keyword>
<comment type="similarity">
    <text evidence="1">Belongs to the Rv1128c/1148c/1588c/1702c/1945/3466 family.</text>
</comment>
<evidence type="ECO:0000313" key="4">
    <source>
        <dbReference type="Proteomes" id="UP000199691"/>
    </source>
</evidence>
<name>A0A1H0PPB9_9PSEU</name>
<dbReference type="Pfam" id="PF02720">
    <property type="entry name" value="DUF222"/>
    <property type="match status" value="1"/>
</dbReference>
<evidence type="ECO:0000256" key="1">
    <source>
        <dbReference type="ARBA" id="ARBA00023450"/>
    </source>
</evidence>
<dbReference type="SMART" id="SM00507">
    <property type="entry name" value="HNHc"/>
    <property type="match status" value="1"/>
</dbReference>
<dbReference type="InterPro" id="IPR003615">
    <property type="entry name" value="HNH_nuc"/>
</dbReference>
<feature type="domain" description="HNH nuclease" evidence="2">
    <location>
        <begin position="302"/>
        <end position="354"/>
    </location>
</feature>
<dbReference type="STRING" id="641025.SAMN05421507_105147"/>
<accession>A0A1H0PPB9</accession>
<dbReference type="InterPro" id="IPR002711">
    <property type="entry name" value="HNH"/>
</dbReference>
<dbReference type="GO" id="GO:0008270">
    <property type="term" value="F:zinc ion binding"/>
    <property type="evidence" value="ECO:0007669"/>
    <property type="project" value="InterPro"/>
</dbReference>
<keyword evidence="3" id="KW-0255">Endonuclease</keyword>
<reference evidence="4" key="1">
    <citation type="submission" date="2016-10" db="EMBL/GenBank/DDBJ databases">
        <authorList>
            <person name="Varghese N."/>
            <person name="Submissions S."/>
        </authorList>
    </citation>
    <scope>NUCLEOTIDE SEQUENCE [LARGE SCALE GENOMIC DNA]</scope>
    <source>
        <strain evidence="4">CGMCC 4.6609</strain>
    </source>
</reference>
<dbReference type="RefSeq" id="WP_176959797.1">
    <property type="nucleotide sequence ID" value="NZ_FNIX01000005.1"/>
</dbReference>
<dbReference type="Pfam" id="PF01844">
    <property type="entry name" value="HNH"/>
    <property type="match status" value="1"/>
</dbReference>
<dbReference type="Proteomes" id="UP000199691">
    <property type="component" value="Unassembled WGS sequence"/>
</dbReference>
<protein>
    <submittedName>
        <fullName evidence="3">HNH endonuclease</fullName>
    </submittedName>
</protein>
<dbReference type="Gene3D" id="1.10.30.50">
    <property type="match status" value="1"/>
</dbReference>
<dbReference type="EMBL" id="FNIX01000005">
    <property type="protein sequence ID" value="SDP06893.1"/>
    <property type="molecule type" value="Genomic_DNA"/>
</dbReference>
<organism evidence="3 4">
    <name type="scientific">Lentzea jiangxiensis</name>
    <dbReference type="NCBI Taxonomy" id="641025"/>
    <lineage>
        <taxon>Bacteria</taxon>
        <taxon>Bacillati</taxon>
        <taxon>Actinomycetota</taxon>
        <taxon>Actinomycetes</taxon>
        <taxon>Pseudonocardiales</taxon>
        <taxon>Pseudonocardiaceae</taxon>
        <taxon>Lentzea</taxon>
    </lineage>
</organism>
<gene>
    <name evidence="3" type="ORF">SAMN05421507_105147</name>
</gene>
<dbReference type="InterPro" id="IPR003870">
    <property type="entry name" value="DUF222"/>
</dbReference>
<evidence type="ECO:0000313" key="3">
    <source>
        <dbReference type="EMBL" id="SDP06893.1"/>
    </source>
</evidence>
<keyword evidence="3" id="KW-0378">Hydrolase</keyword>
<evidence type="ECO:0000259" key="2">
    <source>
        <dbReference type="SMART" id="SM00507"/>
    </source>
</evidence>
<dbReference type="GO" id="GO:0003676">
    <property type="term" value="F:nucleic acid binding"/>
    <property type="evidence" value="ECO:0007669"/>
    <property type="project" value="InterPro"/>
</dbReference>
<sequence>MTALGLASPLELLEELKRRVRALQRLQFQVVEVVGVLDQQGAAETLGYKDLVEVFKHVLHWDPKVSRRKLAQARALCPTVTPSGATVDPVLPLTAAAMAAGTLSEEHVEVVAEAMAELPAVAEVHLVQYAQHHEPRSAKAFCKELAYRLDQDGPAPAGPEPVRPRNVVRRQWKSGRYHLFADVDAETGAKLDALIDPLAKPEPSDLRHAPEREGDAFCEVVGLALRASRHHIRGGERVQLTVTLDYEKLRTGVGAARLDNGERIPMDQVRKIACDCAVIPMVLGTRSQVHDVGRRTRTINAGLRRVLVARDRGCTFPGCTRPPSHCEAHHVRHWANGGETNLDNLTLLCRRHHDLVHHSDWEPEMAGGRPVFRPPVFVDPDRRPRRNRVNVVA</sequence>
<dbReference type="AlphaFoldDB" id="A0A1H0PPB9"/>
<dbReference type="CDD" id="cd00085">
    <property type="entry name" value="HNHc"/>
    <property type="match status" value="1"/>
</dbReference>
<proteinExistence type="inferred from homology"/>